<dbReference type="EMBL" id="JH711590">
    <property type="protein sequence ID" value="EIW74960.1"/>
    <property type="molecule type" value="Genomic_DNA"/>
</dbReference>
<dbReference type="GeneID" id="19202333"/>
<keyword evidence="4" id="KW-1185">Reference proteome</keyword>
<dbReference type="AlphaFoldDB" id="A0A5M3M840"/>
<keyword evidence="2" id="KW-0472">Membrane</keyword>
<feature type="transmembrane region" description="Helical" evidence="2">
    <location>
        <begin position="31"/>
        <end position="51"/>
    </location>
</feature>
<feature type="transmembrane region" description="Helical" evidence="2">
    <location>
        <begin position="138"/>
        <end position="162"/>
    </location>
</feature>
<feature type="transmembrane region" description="Helical" evidence="2">
    <location>
        <begin position="98"/>
        <end position="117"/>
    </location>
</feature>
<dbReference type="RefSeq" id="XP_007775011.1">
    <property type="nucleotide sequence ID" value="XM_007776821.1"/>
</dbReference>
<protein>
    <submittedName>
        <fullName evidence="3">Uncharacterized protein</fullName>
    </submittedName>
</protein>
<reference evidence="4" key="1">
    <citation type="journal article" date="2012" name="Science">
        <title>The Paleozoic origin of enzymatic lignin decomposition reconstructed from 31 fungal genomes.</title>
        <authorList>
            <person name="Floudas D."/>
            <person name="Binder M."/>
            <person name="Riley R."/>
            <person name="Barry K."/>
            <person name="Blanchette R.A."/>
            <person name="Henrissat B."/>
            <person name="Martinez A.T."/>
            <person name="Otillar R."/>
            <person name="Spatafora J.W."/>
            <person name="Yadav J.S."/>
            <person name="Aerts A."/>
            <person name="Benoit I."/>
            <person name="Boyd A."/>
            <person name="Carlson A."/>
            <person name="Copeland A."/>
            <person name="Coutinho P.M."/>
            <person name="de Vries R.P."/>
            <person name="Ferreira P."/>
            <person name="Findley K."/>
            <person name="Foster B."/>
            <person name="Gaskell J."/>
            <person name="Glotzer D."/>
            <person name="Gorecki P."/>
            <person name="Heitman J."/>
            <person name="Hesse C."/>
            <person name="Hori C."/>
            <person name="Igarashi K."/>
            <person name="Jurgens J.A."/>
            <person name="Kallen N."/>
            <person name="Kersten P."/>
            <person name="Kohler A."/>
            <person name="Kuees U."/>
            <person name="Kumar T.K.A."/>
            <person name="Kuo A."/>
            <person name="LaButti K."/>
            <person name="Larrondo L.F."/>
            <person name="Lindquist E."/>
            <person name="Ling A."/>
            <person name="Lombard V."/>
            <person name="Lucas S."/>
            <person name="Lundell T."/>
            <person name="Martin R."/>
            <person name="McLaughlin D.J."/>
            <person name="Morgenstern I."/>
            <person name="Morin E."/>
            <person name="Murat C."/>
            <person name="Nagy L.G."/>
            <person name="Nolan M."/>
            <person name="Ohm R.A."/>
            <person name="Patyshakuliyeva A."/>
            <person name="Rokas A."/>
            <person name="Ruiz-Duenas F.J."/>
            <person name="Sabat G."/>
            <person name="Salamov A."/>
            <person name="Samejima M."/>
            <person name="Schmutz J."/>
            <person name="Slot J.C."/>
            <person name="St John F."/>
            <person name="Stenlid J."/>
            <person name="Sun H."/>
            <person name="Sun S."/>
            <person name="Syed K."/>
            <person name="Tsang A."/>
            <person name="Wiebenga A."/>
            <person name="Young D."/>
            <person name="Pisabarro A."/>
            <person name="Eastwood D.C."/>
            <person name="Martin F."/>
            <person name="Cullen D."/>
            <person name="Grigoriev I.V."/>
            <person name="Hibbett D.S."/>
        </authorList>
    </citation>
    <scope>NUCLEOTIDE SEQUENCE [LARGE SCALE GENOMIC DNA]</scope>
    <source>
        <strain evidence="4">RWD-64-598 SS2</strain>
    </source>
</reference>
<feature type="region of interest" description="Disordered" evidence="1">
    <location>
        <begin position="1"/>
        <end position="20"/>
    </location>
</feature>
<evidence type="ECO:0000256" key="1">
    <source>
        <dbReference type="SAM" id="MobiDB-lite"/>
    </source>
</evidence>
<gene>
    <name evidence="3" type="ORF">CONPUDRAFT_147512</name>
</gene>
<sequence length="292" mass="33251">MHSEYHHSDHDRQHLLRRSTDDSEKLETELALVYTPLATGICWGVIAWLTFECIPLLVKRAHTAREAKSRSWLWFYIAYVAIMFCLGTLFVVCYAIPPQLYLASFVAAGMAMLYAVSEPGERQVHSSGLMRTVLNNDRVSGLLCMITYSLPNPALTHVIQWATAVSRWYFFMATFLNLGATSLMVVRLRAERRFVRSMMGYTNLNYTGIIAMMIESCTLVTLCSITYLIVSFIDSPFCLLVIATIDEVQAIGPHHLMFWWSEGGGSIWNECVISSTYYAVFERDSEPRVHQI</sequence>
<organism evidence="3 4">
    <name type="scientific">Coniophora puteana (strain RWD-64-598)</name>
    <name type="common">Brown rot fungus</name>
    <dbReference type="NCBI Taxonomy" id="741705"/>
    <lineage>
        <taxon>Eukaryota</taxon>
        <taxon>Fungi</taxon>
        <taxon>Dikarya</taxon>
        <taxon>Basidiomycota</taxon>
        <taxon>Agaricomycotina</taxon>
        <taxon>Agaricomycetes</taxon>
        <taxon>Agaricomycetidae</taxon>
        <taxon>Boletales</taxon>
        <taxon>Coniophorineae</taxon>
        <taxon>Coniophoraceae</taxon>
        <taxon>Coniophora</taxon>
    </lineage>
</organism>
<comment type="caution">
    <text evidence="3">The sequence shown here is derived from an EMBL/GenBank/DDBJ whole genome shotgun (WGS) entry which is preliminary data.</text>
</comment>
<evidence type="ECO:0000313" key="4">
    <source>
        <dbReference type="Proteomes" id="UP000053558"/>
    </source>
</evidence>
<evidence type="ECO:0000256" key="2">
    <source>
        <dbReference type="SAM" id="Phobius"/>
    </source>
</evidence>
<dbReference type="KEGG" id="cput:CONPUDRAFT_147512"/>
<accession>A0A5M3M840</accession>
<proteinExistence type="predicted"/>
<name>A0A5M3M840_CONPW</name>
<keyword evidence="2" id="KW-1133">Transmembrane helix</keyword>
<evidence type="ECO:0000313" key="3">
    <source>
        <dbReference type="EMBL" id="EIW74960.1"/>
    </source>
</evidence>
<feature type="transmembrane region" description="Helical" evidence="2">
    <location>
        <begin position="72"/>
        <end position="92"/>
    </location>
</feature>
<dbReference type="Proteomes" id="UP000053558">
    <property type="component" value="Unassembled WGS sequence"/>
</dbReference>
<feature type="transmembrane region" description="Helical" evidence="2">
    <location>
        <begin position="209"/>
        <end position="230"/>
    </location>
</feature>
<keyword evidence="2" id="KW-0812">Transmembrane</keyword>
<feature type="transmembrane region" description="Helical" evidence="2">
    <location>
        <begin position="168"/>
        <end position="188"/>
    </location>
</feature>